<dbReference type="InterPro" id="IPR009057">
    <property type="entry name" value="Homeodomain-like_sf"/>
</dbReference>
<proteinExistence type="predicted"/>
<dbReference type="EMBL" id="JQDR03014211">
    <property type="protein sequence ID" value="KAA0188497.1"/>
    <property type="molecule type" value="Genomic_DNA"/>
</dbReference>
<evidence type="ECO:0000313" key="3">
    <source>
        <dbReference type="EMBL" id="KAA0188497.1"/>
    </source>
</evidence>
<comment type="subcellular location">
    <subcellularLocation>
        <location evidence="1">Nucleus</location>
    </subcellularLocation>
</comment>
<comment type="caution">
    <text evidence="3">The sequence shown here is derived from an EMBL/GenBank/DDBJ whole genome shotgun (WGS) entry which is preliminary data.</text>
</comment>
<organism evidence="3">
    <name type="scientific">Hyalella azteca</name>
    <name type="common">Amphipod</name>
    <dbReference type="NCBI Taxonomy" id="294128"/>
    <lineage>
        <taxon>Eukaryota</taxon>
        <taxon>Metazoa</taxon>
        <taxon>Ecdysozoa</taxon>
        <taxon>Arthropoda</taxon>
        <taxon>Crustacea</taxon>
        <taxon>Multicrustacea</taxon>
        <taxon>Malacostraca</taxon>
        <taxon>Eumalacostraca</taxon>
        <taxon>Peracarida</taxon>
        <taxon>Amphipoda</taxon>
        <taxon>Senticaudata</taxon>
        <taxon>Talitrida</taxon>
        <taxon>Talitroidea</taxon>
        <taxon>Hyalellidae</taxon>
        <taxon>Hyalella</taxon>
    </lineage>
</organism>
<reference evidence="3" key="3">
    <citation type="submission" date="2019-06" db="EMBL/GenBank/DDBJ databases">
        <authorList>
            <person name="Poynton C."/>
            <person name="Hasenbein S."/>
            <person name="Benoit J.B."/>
            <person name="Sepulveda M.S."/>
            <person name="Poelchau M.F."/>
            <person name="Murali S.C."/>
            <person name="Chen S."/>
            <person name="Glastad K.M."/>
            <person name="Werren J.H."/>
            <person name="Vineis J.H."/>
            <person name="Bowen J.L."/>
            <person name="Friedrich M."/>
            <person name="Jones J."/>
            <person name="Robertson H.M."/>
            <person name="Feyereisen R."/>
            <person name="Mechler-Hickson A."/>
            <person name="Mathers N."/>
            <person name="Lee C.E."/>
            <person name="Colbourne J.K."/>
            <person name="Biales A."/>
            <person name="Johnston J.S."/>
            <person name="Wellborn G.A."/>
            <person name="Rosendale A.J."/>
            <person name="Cridge A.G."/>
            <person name="Munoz-Torres M.C."/>
            <person name="Bain P.A."/>
            <person name="Manny A.R."/>
            <person name="Major K.M."/>
            <person name="Lambert F.N."/>
            <person name="Vulpe C.D."/>
            <person name="Tuck P."/>
            <person name="Blalock B.J."/>
            <person name="Lin Y.-Y."/>
            <person name="Smith M.E."/>
            <person name="Ochoa-Acuna H."/>
            <person name="Chen M.-J.M."/>
            <person name="Childers C.P."/>
            <person name="Qu J."/>
            <person name="Dugan S."/>
            <person name="Lee S.L."/>
            <person name="Chao H."/>
            <person name="Dinh H."/>
            <person name="Han Y."/>
            <person name="Doddapaneni H."/>
            <person name="Worley K.C."/>
            <person name="Muzny D.M."/>
            <person name="Gibbs R.A."/>
            <person name="Richards S."/>
        </authorList>
    </citation>
    <scope>NUCLEOTIDE SEQUENCE</scope>
    <source>
        <strain evidence="3">HAZT.00-mixed</strain>
        <tissue evidence="3">Whole organism</tissue>
    </source>
</reference>
<gene>
    <name evidence="3" type="ORF">HAZT_HAZT009110</name>
</gene>
<reference evidence="3" key="1">
    <citation type="submission" date="2014-08" db="EMBL/GenBank/DDBJ databases">
        <authorList>
            <person name="Murali S."/>
            <person name="Richards S."/>
            <person name="Bandaranaike D."/>
            <person name="Bellair M."/>
            <person name="Blankenburg K."/>
            <person name="Chao H."/>
            <person name="Dinh H."/>
            <person name="Doddapaneni H."/>
            <person name="Dugan-Rocha S."/>
            <person name="Elkadiri S."/>
            <person name="Gnanaolivu R."/>
            <person name="Hughes D."/>
            <person name="Lee S."/>
            <person name="Li M."/>
            <person name="Ming W."/>
            <person name="Munidasa M."/>
            <person name="Muniz J."/>
            <person name="Nguyen L."/>
            <person name="Osuji N."/>
            <person name="Pu L.-L."/>
            <person name="Puazo M."/>
            <person name="Skinner E."/>
            <person name="Qu C."/>
            <person name="Quiroz J."/>
            <person name="Raj R."/>
            <person name="Weissenberger G."/>
            <person name="Xin Y."/>
            <person name="Zou X."/>
            <person name="Han Y."/>
            <person name="Worley K."/>
            <person name="Muzny D."/>
            <person name="Gibbs R."/>
        </authorList>
    </citation>
    <scope>NUCLEOTIDE SEQUENCE</scope>
    <source>
        <strain evidence="3">HAZT.00-mixed</strain>
        <tissue evidence="3">Whole organism</tissue>
    </source>
</reference>
<dbReference type="SUPFAM" id="SSF46689">
    <property type="entry name" value="Homeodomain-like"/>
    <property type="match status" value="1"/>
</dbReference>
<dbReference type="Proteomes" id="UP000711488">
    <property type="component" value="Unassembled WGS sequence"/>
</dbReference>
<dbReference type="Pfam" id="PF05225">
    <property type="entry name" value="HTH_psq"/>
    <property type="match status" value="1"/>
</dbReference>
<dbReference type="AlphaFoldDB" id="A0A6A0GU04"/>
<sequence length="270" mass="30451">MKSAILAVVEGGITKKAAAAKYGIPRTTLIEKLSGKYREGKGPGRDPYLTDDEEEAIATGLPPHKNDILNTVQRLIKDIPGRESPFQKDRPGRRWFEAVVKFQRENPNSVVRRKDVAPLLKDVLQLVSKQSIINGFRACGLYPLNEDQIDYKKCLDIDKDEEEVQQSSSKPSTPAVQLRPSKEQLEISLSTIYTLLGPEKSQRLKQGQLLDNDDWHGMYKELVVQAAQQPDEESCVSVKQEQEEIVLQLLLDPINLQLHQPMKLSKSEDP</sequence>
<dbReference type="GO" id="GO:0003677">
    <property type="term" value="F:DNA binding"/>
    <property type="evidence" value="ECO:0007669"/>
    <property type="project" value="InterPro"/>
</dbReference>
<dbReference type="InterPro" id="IPR007889">
    <property type="entry name" value="HTH_Psq"/>
</dbReference>
<dbReference type="OrthoDB" id="6372874at2759"/>
<feature type="domain" description="HTH psq-type" evidence="2">
    <location>
        <begin position="1"/>
        <end position="37"/>
    </location>
</feature>
<dbReference type="Gene3D" id="1.10.10.60">
    <property type="entry name" value="Homeodomain-like"/>
    <property type="match status" value="1"/>
</dbReference>
<name>A0A6A0GU04_HYAAZ</name>
<evidence type="ECO:0000256" key="1">
    <source>
        <dbReference type="ARBA" id="ARBA00004123"/>
    </source>
</evidence>
<reference evidence="3" key="2">
    <citation type="journal article" date="2018" name="Environ. Sci. Technol.">
        <title>The Toxicogenome of Hyalella azteca: A Model for Sediment Ecotoxicology and Evolutionary Toxicology.</title>
        <authorList>
            <person name="Poynton H.C."/>
            <person name="Hasenbein S."/>
            <person name="Benoit J.B."/>
            <person name="Sepulveda M.S."/>
            <person name="Poelchau M.F."/>
            <person name="Hughes D.S.T."/>
            <person name="Murali S.C."/>
            <person name="Chen S."/>
            <person name="Glastad K.M."/>
            <person name="Goodisman M.A.D."/>
            <person name="Werren J.H."/>
            <person name="Vineis J.H."/>
            <person name="Bowen J.L."/>
            <person name="Friedrich M."/>
            <person name="Jones J."/>
            <person name="Robertson H.M."/>
            <person name="Feyereisen R."/>
            <person name="Mechler-Hickson A."/>
            <person name="Mathers N."/>
            <person name="Lee C.E."/>
            <person name="Colbourne J.K."/>
            <person name="Biales A."/>
            <person name="Johnston J.S."/>
            <person name="Wellborn G.A."/>
            <person name="Rosendale A.J."/>
            <person name="Cridge A.G."/>
            <person name="Munoz-Torres M.C."/>
            <person name="Bain P.A."/>
            <person name="Manny A.R."/>
            <person name="Major K.M."/>
            <person name="Lambert F.N."/>
            <person name="Vulpe C.D."/>
            <person name="Tuck P."/>
            <person name="Blalock B.J."/>
            <person name="Lin Y.Y."/>
            <person name="Smith M.E."/>
            <person name="Ochoa-Acuna H."/>
            <person name="Chen M.M."/>
            <person name="Childers C.P."/>
            <person name="Qu J."/>
            <person name="Dugan S."/>
            <person name="Lee S.L."/>
            <person name="Chao H."/>
            <person name="Dinh H."/>
            <person name="Han Y."/>
            <person name="Doddapaneni H."/>
            <person name="Worley K.C."/>
            <person name="Muzny D.M."/>
            <person name="Gibbs R.A."/>
            <person name="Richards S."/>
        </authorList>
    </citation>
    <scope>NUCLEOTIDE SEQUENCE</scope>
    <source>
        <strain evidence="3">HAZT.00-mixed</strain>
        <tissue evidence="3">Whole organism</tissue>
    </source>
</reference>
<protein>
    <recommendedName>
        <fullName evidence="2">HTH psq-type domain-containing protein</fullName>
    </recommendedName>
</protein>
<evidence type="ECO:0000259" key="2">
    <source>
        <dbReference type="Pfam" id="PF05225"/>
    </source>
</evidence>
<dbReference type="GO" id="GO:0005634">
    <property type="term" value="C:nucleus"/>
    <property type="evidence" value="ECO:0007669"/>
    <property type="project" value="UniProtKB-SubCell"/>
</dbReference>
<accession>A0A6A0GU04</accession>